<dbReference type="AlphaFoldDB" id="A0A494X2J9"/>
<evidence type="ECO:0000313" key="2">
    <source>
        <dbReference type="EMBL" id="RKO67437.1"/>
    </source>
</evidence>
<dbReference type="OrthoDB" id="9813321at2"/>
<dbReference type="SMART" id="SM00834">
    <property type="entry name" value="CxxC_CXXC_SSSS"/>
    <property type="match status" value="1"/>
</dbReference>
<reference evidence="2 3" key="1">
    <citation type="submission" date="2018-10" db="EMBL/GenBank/DDBJ databases">
        <authorList>
            <person name="Grouzdev D.S."/>
            <person name="Krutkina M.S."/>
            <person name="Tourova T.P."/>
            <person name="Nazina T.N."/>
        </authorList>
    </citation>
    <scope>NUCLEOTIDE SEQUENCE [LARGE SCALE GENOMIC DNA]</scope>
    <source>
        <strain evidence="2 3">435</strain>
    </source>
</reference>
<dbReference type="SUPFAM" id="SSF57850">
    <property type="entry name" value="RING/U-box"/>
    <property type="match status" value="1"/>
</dbReference>
<gene>
    <name evidence="2" type="ORF">D7024_11000</name>
</gene>
<evidence type="ECO:0000313" key="3">
    <source>
        <dbReference type="Proteomes" id="UP000271256"/>
    </source>
</evidence>
<dbReference type="Pfam" id="PF09723">
    <property type="entry name" value="Zn_ribbon_8"/>
    <property type="match status" value="1"/>
</dbReference>
<dbReference type="InterPro" id="IPR013429">
    <property type="entry name" value="Regulatory_FmdB_Zinc_ribbon"/>
</dbReference>
<dbReference type="NCBIfam" id="TIGR02605">
    <property type="entry name" value="CxxC_CxxC_SSSS"/>
    <property type="match status" value="1"/>
</dbReference>
<accession>A0A494X2J9</accession>
<dbReference type="EMBL" id="RBWE01000001">
    <property type="protein sequence ID" value="RKO67437.1"/>
    <property type="molecule type" value="Genomic_DNA"/>
</dbReference>
<comment type="caution">
    <text evidence="2">The sequence shown here is derived from an EMBL/GenBank/DDBJ whole genome shotgun (WGS) entry which is preliminary data.</text>
</comment>
<keyword evidence="3" id="KW-1185">Reference proteome</keyword>
<proteinExistence type="predicted"/>
<name>A0A494X2J9_9FIRM</name>
<organism evidence="2 3">
    <name type="scientific">Desulfofundulus salinus</name>
    <dbReference type="NCBI Taxonomy" id="2419843"/>
    <lineage>
        <taxon>Bacteria</taxon>
        <taxon>Bacillati</taxon>
        <taxon>Bacillota</taxon>
        <taxon>Clostridia</taxon>
        <taxon>Eubacteriales</taxon>
        <taxon>Peptococcaceae</taxon>
        <taxon>Desulfofundulus</taxon>
    </lineage>
</organism>
<dbReference type="Proteomes" id="UP000271256">
    <property type="component" value="Unassembled WGS sequence"/>
</dbReference>
<sequence length="76" mass="7710">MPIYEFRCNTCGHRFEKLCSLGESGEHQVCPVCQATGANRVMSSFASLGNRDAGGSSSGGSSCGGCAGKSCATCGH</sequence>
<evidence type="ECO:0000259" key="1">
    <source>
        <dbReference type="SMART" id="SM00834"/>
    </source>
</evidence>
<dbReference type="RefSeq" id="WP_121451848.1">
    <property type="nucleotide sequence ID" value="NZ_RBWE01000001.1"/>
</dbReference>
<protein>
    <submittedName>
        <fullName evidence="2">Zinc ribbon domain-containing protein</fullName>
    </submittedName>
</protein>
<feature type="domain" description="Putative regulatory protein FmdB zinc ribbon" evidence="1">
    <location>
        <begin position="1"/>
        <end position="43"/>
    </location>
</feature>